<dbReference type="EMBL" id="JBBPDW010000073">
    <property type="protein sequence ID" value="KAK7529390.1"/>
    <property type="molecule type" value="Genomic_DNA"/>
</dbReference>
<evidence type="ECO:0000256" key="1">
    <source>
        <dbReference type="SAM" id="Phobius"/>
    </source>
</evidence>
<organism evidence="2 3">
    <name type="scientific">Phyllosticta citricarpa</name>
    <dbReference type="NCBI Taxonomy" id="55181"/>
    <lineage>
        <taxon>Eukaryota</taxon>
        <taxon>Fungi</taxon>
        <taxon>Dikarya</taxon>
        <taxon>Ascomycota</taxon>
        <taxon>Pezizomycotina</taxon>
        <taxon>Dothideomycetes</taxon>
        <taxon>Dothideomycetes incertae sedis</taxon>
        <taxon>Botryosphaeriales</taxon>
        <taxon>Phyllostictaceae</taxon>
        <taxon>Phyllosticta</taxon>
    </lineage>
</organism>
<name>A0ABR1L2C9_9PEZI</name>
<keyword evidence="1" id="KW-0812">Transmembrane</keyword>
<feature type="transmembrane region" description="Helical" evidence="1">
    <location>
        <begin position="73"/>
        <end position="91"/>
    </location>
</feature>
<dbReference type="Proteomes" id="UP001365128">
    <property type="component" value="Unassembled WGS sequence"/>
</dbReference>
<keyword evidence="1" id="KW-0472">Membrane</keyword>
<protein>
    <submittedName>
        <fullName evidence="2">Uncharacterized protein</fullName>
    </submittedName>
</protein>
<keyword evidence="3" id="KW-1185">Reference proteome</keyword>
<comment type="caution">
    <text evidence="2">The sequence shown here is derived from an EMBL/GenBank/DDBJ whole genome shotgun (WGS) entry which is preliminary data.</text>
</comment>
<reference evidence="2 3" key="1">
    <citation type="submission" date="2024-04" db="EMBL/GenBank/DDBJ databases">
        <title>Phyllosticta paracitricarpa is synonymous to the EU quarantine fungus P. citricarpa based on phylogenomic analyses.</title>
        <authorList>
            <consortium name="Lawrence Berkeley National Laboratory"/>
            <person name="Van Ingen-Buijs V.A."/>
            <person name="Van Westerhoven A.C."/>
            <person name="Haridas S."/>
            <person name="Skiadas P."/>
            <person name="Martin F."/>
            <person name="Groenewald J.Z."/>
            <person name="Crous P.W."/>
            <person name="Seidl M.F."/>
        </authorList>
    </citation>
    <scope>NUCLEOTIDE SEQUENCE [LARGE SCALE GENOMIC DNA]</scope>
    <source>
        <strain evidence="2 3">CBS 122670</strain>
    </source>
</reference>
<evidence type="ECO:0000313" key="3">
    <source>
        <dbReference type="Proteomes" id="UP001365128"/>
    </source>
</evidence>
<proteinExistence type="predicted"/>
<gene>
    <name evidence="2" type="ORF">IWX46DRAFT_631256</name>
</gene>
<sequence length="162" mass="18005">MADSRNVCLLLLVEQQRKPFVGGSSGLGGRKSLDERRAAYEPLAKNTLEEHKVPGASVVVVQGEKTFAEPPTTYFFLFALCYIGSMWIQILHRSITATPLRNHSQHHLPNPPPHAPMSSLIPSHFVLPDAYATQHATIADLLAHRKVDRKCGMRHHGRLGDQ</sequence>
<evidence type="ECO:0000313" key="2">
    <source>
        <dbReference type="EMBL" id="KAK7529390.1"/>
    </source>
</evidence>
<keyword evidence="1" id="KW-1133">Transmembrane helix</keyword>
<accession>A0ABR1L2C9</accession>